<protein>
    <submittedName>
        <fullName evidence="3">Secreted protein</fullName>
    </submittedName>
</protein>
<dbReference type="AlphaFoldDB" id="A0A183H8I3"/>
<dbReference type="WBParaSite" id="OFLC_0000379401-mRNA-1">
    <property type="protein sequence ID" value="OFLC_0000379401-mRNA-1"/>
    <property type="gene ID" value="OFLC_0000379401"/>
</dbReference>
<organism evidence="3">
    <name type="scientific">Onchocerca flexuosa</name>
    <dbReference type="NCBI Taxonomy" id="387005"/>
    <lineage>
        <taxon>Eukaryota</taxon>
        <taxon>Metazoa</taxon>
        <taxon>Ecdysozoa</taxon>
        <taxon>Nematoda</taxon>
        <taxon>Chromadorea</taxon>
        <taxon>Rhabditida</taxon>
        <taxon>Spirurina</taxon>
        <taxon>Spiruromorpha</taxon>
        <taxon>Filarioidea</taxon>
        <taxon>Onchocercidae</taxon>
        <taxon>Onchocerca</taxon>
    </lineage>
</organism>
<dbReference type="EMBL" id="UZAJ01002654">
    <property type="protein sequence ID" value="VDO37767.1"/>
    <property type="molecule type" value="Genomic_DNA"/>
</dbReference>
<gene>
    <name evidence="1" type="ORF">OFLC_LOCUS3792</name>
</gene>
<evidence type="ECO:0000313" key="2">
    <source>
        <dbReference type="Proteomes" id="UP000267606"/>
    </source>
</evidence>
<reference evidence="1 2" key="2">
    <citation type="submission" date="2018-11" db="EMBL/GenBank/DDBJ databases">
        <authorList>
            <consortium name="Pathogen Informatics"/>
        </authorList>
    </citation>
    <scope>NUCLEOTIDE SEQUENCE [LARGE SCALE GENOMIC DNA]</scope>
</reference>
<evidence type="ECO:0000313" key="3">
    <source>
        <dbReference type="WBParaSite" id="OFLC_0000379401-mRNA-1"/>
    </source>
</evidence>
<name>A0A183H8I3_9BILA</name>
<reference evidence="3" key="1">
    <citation type="submission" date="2016-06" db="UniProtKB">
        <authorList>
            <consortium name="WormBaseParasite"/>
        </authorList>
    </citation>
    <scope>IDENTIFICATION</scope>
</reference>
<keyword evidence="2" id="KW-1185">Reference proteome</keyword>
<proteinExistence type="predicted"/>
<sequence>MIIAPGWKWYTISACICAKLNEQFPLQFVHFCCSSASYRLHWETYLCTSSPPGPAPSPFGLAYLTLSDHSFLHPSSSSPPLSIEFSLIP</sequence>
<accession>A0A183H8I3</accession>
<evidence type="ECO:0000313" key="1">
    <source>
        <dbReference type="EMBL" id="VDO37767.1"/>
    </source>
</evidence>
<dbReference type="Proteomes" id="UP000267606">
    <property type="component" value="Unassembled WGS sequence"/>
</dbReference>